<name>A0A4R7PB96_9GAMM</name>
<dbReference type="AlphaFoldDB" id="A0A4R7PB96"/>
<proteinExistence type="predicted"/>
<comment type="caution">
    <text evidence="1">The sequence shown here is derived from an EMBL/GenBank/DDBJ whole genome shotgun (WGS) entry which is preliminary data.</text>
</comment>
<accession>A0A4R7PB96</accession>
<dbReference type="Proteomes" id="UP000295341">
    <property type="component" value="Unassembled WGS sequence"/>
</dbReference>
<reference evidence="1 2" key="1">
    <citation type="submission" date="2019-03" db="EMBL/GenBank/DDBJ databases">
        <title>Genomic Encyclopedia of Type Strains, Phase IV (KMG-IV): sequencing the most valuable type-strain genomes for metagenomic binning, comparative biology and taxonomic classification.</title>
        <authorList>
            <person name="Goeker M."/>
        </authorList>
    </citation>
    <scope>NUCLEOTIDE SEQUENCE [LARGE SCALE GENOMIC DNA]</scope>
    <source>
        <strain evidence="1 2">DSM 26377</strain>
    </source>
</reference>
<evidence type="ECO:0000313" key="1">
    <source>
        <dbReference type="EMBL" id="TDU31344.1"/>
    </source>
</evidence>
<organism evidence="1 2">
    <name type="scientific">Panacagrimonas perspica</name>
    <dbReference type="NCBI Taxonomy" id="381431"/>
    <lineage>
        <taxon>Bacteria</taxon>
        <taxon>Pseudomonadati</taxon>
        <taxon>Pseudomonadota</taxon>
        <taxon>Gammaproteobacteria</taxon>
        <taxon>Nevskiales</taxon>
        <taxon>Nevskiaceae</taxon>
        <taxon>Panacagrimonas</taxon>
    </lineage>
</organism>
<dbReference type="EMBL" id="SOBT01000008">
    <property type="protein sequence ID" value="TDU31344.1"/>
    <property type="molecule type" value="Genomic_DNA"/>
</dbReference>
<dbReference type="RefSeq" id="WP_133879935.1">
    <property type="nucleotide sequence ID" value="NZ_MWIN01000039.1"/>
</dbReference>
<keyword evidence="2" id="KW-1185">Reference proteome</keyword>
<protein>
    <submittedName>
        <fullName evidence="1">Uncharacterized protein</fullName>
    </submittedName>
</protein>
<evidence type="ECO:0000313" key="2">
    <source>
        <dbReference type="Proteomes" id="UP000295341"/>
    </source>
</evidence>
<sequence>MPTRALILAVCLLVVTAAAGTLFWLFSSGTLRSACAYGSGTTRNSCKPRPEPGASERAAALDGTALAAALEAFRRSADRDAPVVGVGINRWGEVSIALPTGKTGIGVPRERFVRTGRRGEPLRDIRQALYEDISGWIPFDIDQVQPERLAEALARADRAARFVSARLEPSFGEAGLAWRLSFATRGQQDPQGAMYAMAIDGRGLCRLDSFSTSPGVPACNLARLPHTPMPSAQADQAPAAPAYDPALADAFAQMACVKNAKGDVAALQRCVQK</sequence>
<gene>
    <name evidence="1" type="ORF">DFR24_0712</name>
</gene>